<name>A0AA48M3V2_9ZZZZ</name>
<evidence type="ECO:0000256" key="1">
    <source>
        <dbReference type="SAM" id="MobiDB-lite"/>
    </source>
</evidence>
<organism evidence="2">
    <name type="scientific">freshwater sediment metagenome</name>
    <dbReference type="NCBI Taxonomy" id="556182"/>
    <lineage>
        <taxon>unclassified sequences</taxon>
        <taxon>metagenomes</taxon>
        <taxon>ecological metagenomes</taxon>
    </lineage>
</organism>
<proteinExistence type="predicted"/>
<sequence length="65" mass="7059">MNRADIGATFTKEEVIKLMLLIQRPVAQRGDRDGVAQGDRVGGLGGLRNNAGEDEKRPRARCPAL</sequence>
<gene>
    <name evidence="2" type="ORF">AMST5_03010</name>
</gene>
<dbReference type="EMBL" id="OY288114">
    <property type="protein sequence ID" value="CAJ0878896.1"/>
    <property type="molecule type" value="Genomic_DNA"/>
</dbReference>
<dbReference type="AlphaFoldDB" id="A0AA48M3V2"/>
<evidence type="ECO:0000313" key="2">
    <source>
        <dbReference type="EMBL" id="CAJ0878896.1"/>
    </source>
</evidence>
<feature type="region of interest" description="Disordered" evidence="1">
    <location>
        <begin position="29"/>
        <end position="65"/>
    </location>
</feature>
<accession>A0AA48M3V2</accession>
<protein>
    <submittedName>
        <fullName evidence="2">Uncharacterized protein</fullName>
    </submittedName>
</protein>
<reference evidence="2" key="1">
    <citation type="submission" date="2023-07" db="EMBL/GenBank/DDBJ databases">
        <authorList>
            <person name="Pelsma A.J. K."/>
        </authorList>
    </citation>
    <scope>NUCLEOTIDE SEQUENCE</scope>
</reference>